<dbReference type="PROSITE" id="PS50110">
    <property type="entry name" value="RESPONSE_REGULATORY"/>
    <property type="match status" value="1"/>
</dbReference>
<feature type="modified residue" description="4-aspartylphosphate" evidence="6">
    <location>
        <position position="53"/>
    </location>
</feature>
<evidence type="ECO:0000313" key="10">
    <source>
        <dbReference type="Proteomes" id="UP000001302"/>
    </source>
</evidence>
<dbReference type="InterPro" id="IPR003594">
    <property type="entry name" value="HATPase_dom"/>
</dbReference>
<dbReference type="PRINTS" id="PR00344">
    <property type="entry name" value="BCTRLSENSOR"/>
</dbReference>
<evidence type="ECO:0000256" key="1">
    <source>
        <dbReference type="ARBA" id="ARBA00000085"/>
    </source>
</evidence>
<evidence type="ECO:0000256" key="2">
    <source>
        <dbReference type="ARBA" id="ARBA00012438"/>
    </source>
</evidence>
<dbReference type="InterPro" id="IPR003661">
    <property type="entry name" value="HisK_dim/P_dom"/>
</dbReference>
<gene>
    <name evidence="9" type="ordered locus">PB2503_13374</name>
</gene>
<dbReference type="eggNOG" id="COG4251">
    <property type="taxonomic scope" value="Bacteria"/>
</dbReference>
<keyword evidence="5 9" id="KW-0418">Kinase</keyword>
<dbReference type="SMART" id="SM00448">
    <property type="entry name" value="REC"/>
    <property type="match status" value="1"/>
</dbReference>
<comment type="catalytic activity">
    <reaction evidence="1">
        <text>ATP + protein L-histidine = ADP + protein N-phospho-L-histidine.</text>
        <dbReference type="EC" id="2.7.13.3"/>
    </reaction>
</comment>
<evidence type="ECO:0000256" key="4">
    <source>
        <dbReference type="ARBA" id="ARBA00022679"/>
    </source>
</evidence>
<dbReference type="Proteomes" id="UP000001302">
    <property type="component" value="Chromosome"/>
</dbReference>
<dbReference type="SUPFAM" id="SSF55874">
    <property type="entry name" value="ATPase domain of HSP90 chaperone/DNA topoisomerase II/histidine kinase"/>
    <property type="match status" value="1"/>
</dbReference>
<protein>
    <recommendedName>
        <fullName evidence="2">histidine kinase</fullName>
        <ecNumber evidence="2">2.7.13.3</ecNumber>
    </recommendedName>
</protein>
<dbReference type="RefSeq" id="WP_013301686.1">
    <property type="nucleotide sequence ID" value="NC_014414.1"/>
</dbReference>
<dbReference type="KEGG" id="pbr:PB2503_13374"/>
<dbReference type="SUPFAM" id="SSF52172">
    <property type="entry name" value="CheY-like"/>
    <property type="match status" value="1"/>
</dbReference>
<dbReference type="AlphaFoldDB" id="E0TGV3"/>
<reference evidence="9 10" key="2">
    <citation type="journal article" date="2011" name="J. Bacteriol.">
        <title>Complete genome sequence of strain HTCC2503T of Parvularcula bermudensis, the type species of the order "Parvularculales" in the class Alphaproteobacteria.</title>
        <authorList>
            <person name="Oh H.M."/>
            <person name="Kang I."/>
            <person name="Vergin K.L."/>
            <person name="Kang D."/>
            <person name="Rhee K.H."/>
            <person name="Giovannoni S.J."/>
            <person name="Cho J.C."/>
        </authorList>
    </citation>
    <scope>NUCLEOTIDE SEQUENCE [LARGE SCALE GENOMIC DNA]</scope>
    <source>
        <strain evidence="10">ATCC BAA-594 / HTCC2503 / KCTC 12087</strain>
    </source>
</reference>
<reference evidence="10" key="1">
    <citation type="submission" date="2010-08" db="EMBL/GenBank/DDBJ databases">
        <title>Genome sequence of Parvularcula bermudensis HTCC2503.</title>
        <authorList>
            <person name="Kang D.-M."/>
            <person name="Oh H.-M."/>
            <person name="Cho J.-C."/>
        </authorList>
    </citation>
    <scope>NUCLEOTIDE SEQUENCE [LARGE SCALE GENOMIC DNA]</scope>
    <source>
        <strain evidence="10">ATCC BAA-594 / HTCC2503 / KCTC 12087</strain>
    </source>
</reference>
<dbReference type="InterPro" id="IPR004358">
    <property type="entry name" value="Sig_transdc_His_kin-like_C"/>
</dbReference>
<feature type="domain" description="Response regulatory" evidence="8">
    <location>
        <begin position="4"/>
        <end position="120"/>
    </location>
</feature>
<evidence type="ECO:0000313" key="9">
    <source>
        <dbReference type="EMBL" id="ADM10712.1"/>
    </source>
</evidence>
<keyword evidence="4" id="KW-0808">Transferase</keyword>
<dbReference type="EMBL" id="CP002156">
    <property type="protein sequence ID" value="ADM10712.1"/>
    <property type="molecule type" value="Genomic_DNA"/>
</dbReference>
<dbReference type="Pfam" id="PF02518">
    <property type="entry name" value="HATPase_c"/>
    <property type="match status" value="1"/>
</dbReference>
<dbReference type="InterPro" id="IPR005467">
    <property type="entry name" value="His_kinase_dom"/>
</dbReference>
<dbReference type="SUPFAM" id="SSF47384">
    <property type="entry name" value="Homodimeric domain of signal transducing histidine kinase"/>
    <property type="match status" value="1"/>
</dbReference>
<evidence type="ECO:0000259" key="7">
    <source>
        <dbReference type="PROSITE" id="PS50109"/>
    </source>
</evidence>
<evidence type="ECO:0000259" key="8">
    <source>
        <dbReference type="PROSITE" id="PS50110"/>
    </source>
</evidence>
<keyword evidence="10" id="KW-1185">Reference proteome</keyword>
<dbReference type="PROSITE" id="PS50109">
    <property type="entry name" value="HIS_KIN"/>
    <property type="match status" value="1"/>
</dbReference>
<dbReference type="SMART" id="SM00388">
    <property type="entry name" value="HisKA"/>
    <property type="match status" value="1"/>
</dbReference>
<dbReference type="Pfam" id="PF00072">
    <property type="entry name" value="Response_reg"/>
    <property type="match status" value="1"/>
</dbReference>
<evidence type="ECO:0000256" key="5">
    <source>
        <dbReference type="ARBA" id="ARBA00022777"/>
    </source>
</evidence>
<name>E0TGV3_PARBH</name>
<feature type="domain" description="Histidine kinase" evidence="7">
    <location>
        <begin position="188"/>
        <end position="407"/>
    </location>
</feature>
<dbReference type="Pfam" id="PF00512">
    <property type="entry name" value="HisKA"/>
    <property type="match status" value="1"/>
</dbReference>
<organism evidence="9 10">
    <name type="scientific">Parvularcula bermudensis (strain ATCC BAA-594 / HTCC2503 / KCTC 12087)</name>
    <dbReference type="NCBI Taxonomy" id="314260"/>
    <lineage>
        <taxon>Bacteria</taxon>
        <taxon>Pseudomonadati</taxon>
        <taxon>Pseudomonadota</taxon>
        <taxon>Alphaproteobacteria</taxon>
        <taxon>Parvularculales</taxon>
        <taxon>Parvularculaceae</taxon>
        <taxon>Parvularcula</taxon>
    </lineage>
</organism>
<dbReference type="Gene3D" id="3.30.565.10">
    <property type="entry name" value="Histidine kinase-like ATPase, C-terminal domain"/>
    <property type="match status" value="1"/>
</dbReference>
<evidence type="ECO:0000256" key="6">
    <source>
        <dbReference type="PROSITE-ProRule" id="PRU00169"/>
    </source>
</evidence>
<dbReference type="eggNOG" id="COG3706">
    <property type="taxonomic scope" value="Bacteria"/>
</dbReference>
<dbReference type="STRING" id="314260.PB2503_13374"/>
<dbReference type="InterPro" id="IPR036890">
    <property type="entry name" value="HATPase_C_sf"/>
</dbReference>
<dbReference type="GO" id="GO:0009927">
    <property type="term" value="F:histidine phosphotransfer kinase activity"/>
    <property type="evidence" value="ECO:0007669"/>
    <property type="project" value="TreeGrafter"/>
</dbReference>
<dbReference type="HOGENOM" id="CLU_000445_114_72_5"/>
<dbReference type="CDD" id="cd00082">
    <property type="entry name" value="HisKA"/>
    <property type="match status" value="1"/>
</dbReference>
<evidence type="ECO:0000256" key="3">
    <source>
        <dbReference type="ARBA" id="ARBA00022553"/>
    </source>
</evidence>
<dbReference type="EC" id="2.7.13.3" evidence="2"/>
<dbReference type="InterPro" id="IPR011006">
    <property type="entry name" value="CheY-like_superfamily"/>
</dbReference>
<dbReference type="SMART" id="SM00387">
    <property type="entry name" value="HATPase_c"/>
    <property type="match status" value="1"/>
</dbReference>
<dbReference type="Gene3D" id="1.10.287.130">
    <property type="match status" value="1"/>
</dbReference>
<sequence>MKRTIFIVDDESYNRDIGARVVKRMGHDAETFADGASVIARIEETTPDAILLDIHMPRQNGLEVLKQLRQQFAKSALPILMVTADTGTEKIVEAFHSGANDYVTKPIDSQTLRARLSTHLELKGAVEQIEEFAKGAERLVAERTLDLQKRNEDLQREIRLRFEAERVLEKKKDAAERESEEKSEFLAILTHELKTPLNITSGFAELIAKDHEHSLSPGQCREYAGYIHDSSIGLTRIIEDILILSDDKETREEDESEISVVDLVASAEHALKPPAAERRITVEAEIDRALILRGNKGRLAVALRHILSNAVKFSRPGQTCSVTAHIREDFGMDISVIDKGIGMDDALLGEVLRPFRQVSSGLDRQFEGLGLGLPVTRLIVEQHGGTLTLSSRPGEGTTVTVSFPAERTMMNYQTPKTNWQTQAS</sequence>
<dbReference type="PANTHER" id="PTHR43047:SF72">
    <property type="entry name" value="OSMOSENSING HISTIDINE PROTEIN KINASE SLN1"/>
    <property type="match status" value="1"/>
</dbReference>
<dbReference type="GO" id="GO:0005886">
    <property type="term" value="C:plasma membrane"/>
    <property type="evidence" value="ECO:0007669"/>
    <property type="project" value="TreeGrafter"/>
</dbReference>
<dbReference type="PANTHER" id="PTHR43047">
    <property type="entry name" value="TWO-COMPONENT HISTIDINE PROTEIN KINASE"/>
    <property type="match status" value="1"/>
</dbReference>
<proteinExistence type="predicted"/>
<dbReference type="InterPro" id="IPR001789">
    <property type="entry name" value="Sig_transdc_resp-reg_receiver"/>
</dbReference>
<dbReference type="OrthoDB" id="7325042at2"/>
<accession>E0TGV3</accession>
<dbReference type="Gene3D" id="3.40.50.2300">
    <property type="match status" value="1"/>
</dbReference>
<dbReference type="InterPro" id="IPR036097">
    <property type="entry name" value="HisK_dim/P_sf"/>
</dbReference>
<dbReference type="GO" id="GO:0000155">
    <property type="term" value="F:phosphorelay sensor kinase activity"/>
    <property type="evidence" value="ECO:0007669"/>
    <property type="project" value="InterPro"/>
</dbReference>
<keyword evidence="3 6" id="KW-0597">Phosphoprotein</keyword>